<comment type="similarity">
    <text evidence="1 10 11">Belongs to the peptidase S8 family.</text>
</comment>
<evidence type="ECO:0000256" key="6">
    <source>
        <dbReference type="ARBA" id="ARBA00022737"/>
    </source>
</evidence>
<evidence type="ECO:0000256" key="13">
    <source>
        <dbReference type="SAM" id="SignalP"/>
    </source>
</evidence>
<feature type="domain" description="Peptidase S8/S53" evidence="14">
    <location>
        <begin position="186"/>
        <end position="656"/>
    </location>
</feature>
<dbReference type="CDD" id="cd02133">
    <property type="entry name" value="PA_C5a_like"/>
    <property type="match status" value="1"/>
</dbReference>
<keyword evidence="7 10" id="KW-0378">Hydrolase</keyword>
<evidence type="ECO:0000259" key="16">
    <source>
        <dbReference type="Pfam" id="PF06280"/>
    </source>
</evidence>
<dbReference type="InterPro" id="IPR034216">
    <property type="entry name" value="C5a_Peptidase"/>
</dbReference>
<dbReference type="InterPro" id="IPR010435">
    <property type="entry name" value="C5a/SBT2-like_Fn3"/>
</dbReference>
<dbReference type="PROSITE" id="PS00138">
    <property type="entry name" value="SUBTILASE_SER"/>
    <property type="match status" value="1"/>
</dbReference>
<keyword evidence="8 10" id="KW-0720">Serine protease</keyword>
<evidence type="ECO:0000256" key="3">
    <source>
        <dbReference type="ARBA" id="ARBA00022525"/>
    </source>
</evidence>
<keyword evidence="12" id="KW-0472">Membrane</keyword>
<keyword evidence="6" id="KW-0677">Repeat</keyword>
<keyword evidence="2" id="KW-0134">Cell wall</keyword>
<evidence type="ECO:0000256" key="2">
    <source>
        <dbReference type="ARBA" id="ARBA00022512"/>
    </source>
</evidence>
<dbReference type="InterPro" id="IPR013783">
    <property type="entry name" value="Ig-like_fold"/>
</dbReference>
<dbReference type="InterPro" id="IPR046450">
    <property type="entry name" value="PA_dom_sf"/>
</dbReference>
<dbReference type="OrthoDB" id="9762689at2"/>
<dbReference type="InterPro" id="IPR023828">
    <property type="entry name" value="Peptidase_S8_Ser-AS"/>
</dbReference>
<keyword evidence="4 10" id="KW-0645">Protease</keyword>
<dbReference type="InterPro" id="IPR000209">
    <property type="entry name" value="Peptidase_S8/S53_dom"/>
</dbReference>
<dbReference type="RefSeq" id="WP_072985958.1">
    <property type="nucleotide sequence ID" value="NZ_FQZB01000006.1"/>
</dbReference>
<dbReference type="PROSITE" id="PS00136">
    <property type="entry name" value="SUBTILASE_ASP"/>
    <property type="match status" value="1"/>
</dbReference>
<keyword evidence="5 13" id="KW-0732">Signal</keyword>
<feature type="active site" description="Charge relay system" evidence="9 10">
    <location>
        <position position="257"/>
    </location>
</feature>
<evidence type="ECO:0000256" key="5">
    <source>
        <dbReference type="ARBA" id="ARBA00022729"/>
    </source>
</evidence>
<dbReference type="InterPro" id="IPR015500">
    <property type="entry name" value="Peptidase_S8_subtilisin-rel"/>
</dbReference>
<dbReference type="PRINTS" id="PR00723">
    <property type="entry name" value="SUBTILISIN"/>
</dbReference>
<keyword evidence="12" id="KW-1133">Transmembrane helix</keyword>
<dbReference type="STRING" id="1121302.SAMN02745163_01396"/>
<organism evidence="17 18">
    <name type="scientific">Clostridium cavendishii DSM 21758</name>
    <dbReference type="NCBI Taxonomy" id="1121302"/>
    <lineage>
        <taxon>Bacteria</taxon>
        <taxon>Bacillati</taxon>
        <taxon>Bacillota</taxon>
        <taxon>Clostridia</taxon>
        <taxon>Eubacteriales</taxon>
        <taxon>Clostridiaceae</taxon>
        <taxon>Clostridium</taxon>
    </lineage>
</organism>
<dbReference type="Pfam" id="PF02225">
    <property type="entry name" value="PA"/>
    <property type="match status" value="1"/>
</dbReference>
<dbReference type="CDD" id="cd07475">
    <property type="entry name" value="Peptidases_S8_C5a_Peptidase"/>
    <property type="match status" value="1"/>
</dbReference>
<dbReference type="Gene3D" id="2.60.40.10">
    <property type="entry name" value="Immunoglobulins"/>
    <property type="match status" value="2"/>
</dbReference>
<evidence type="ECO:0000313" key="17">
    <source>
        <dbReference type="EMBL" id="SHJ13773.1"/>
    </source>
</evidence>
<feature type="domain" description="C5a peptidase/Subtilisin-like protease SBT2-like Fn3-like" evidence="16">
    <location>
        <begin position="680"/>
        <end position="786"/>
    </location>
</feature>
<feature type="domain" description="PA" evidence="15">
    <location>
        <begin position="443"/>
        <end position="523"/>
    </location>
</feature>
<sequence>MKKQKLKIVTLMTAFSFCSSVAAGAVTTTEKTISDEEIRQAFTKNLSEQVKAEERENYNKVLESLGVKAPTDINETKLNVSEKIKAIVQLEDAPAIKSGQSEEAVKAAQANIIAQVELITGTKVRKNFGYLVNGFSIEATRGDLEKIGLLSGVKNVKEARVYYPDMTSADQITKAVNVWKNNNYKGEGLVVSIIDTGIDYTHKDFKNINTNTIKLHKEDTEKLAKQIKKGKYFTDKIPFGYNYADGNNEVSDSGNQHGMHVAGIVGANGNDEDIDAFNAIKGVAPEAQLLAMKVFSSNPENHGANDEDTITAIEDSVKLGADIVNMSLGSSGGFMDKDEPVQVAVKNATDNGVLCVISAGNAQTAATSDGWGQPANLLGLKDTGIVGTPGTSEDALTVASMENSKVIFNSIKYTTAEGDTKVVRAAKGLMTSLDVFKNYNELVDCGIGDSKGFEGKDLKGKIALIKRGGGITFDDKSKTAEKCGAIGIVFYNHETGGDVPVAGTFGTEKVPGFMVGLSDGNEIFKLVKSGKNKIKFELEGGLSSFDNADINDMSQYSSWGLTPSLDIKPEITAPGGDIYSLAYNNGYQYMSGTSMASPHTAGGEALIIQSIKKRGLKVDKRNLVTFAKNTAINTAVPMKDKFNNTIPYSPRRQGAGLLQLDKAVTNNVILTNSDGKPTAALREIGKNSTFTLTLRNYGSTDASYVLDKEPILSEITNEKGAIKGITVDGADLDFSNKEVTVKAGEEAKVTVKLNLSDNVKIDNFIEGFVKFNSKDDKNPNLSIPFVGYYGDWSKEQIVDAPAYDINSKVRQTLLLTTYPDNVVPFFNSGIAAISPNGDDYFDKIVPSLYFLRNAKELDVDIVDANGNSIRDLYKENNIKKNAFEEFIKGTKRNKILSLASWNGTIYNKATGNYEPVKDGQYYYTIKTKVDLPNAKEQTIKLPIKIDTVAPKVEIVSLNKDANNKYILKWKSNDDFSGVNSNVVFINGKVIKGKPVAEAEDLYSQEVTNVVENGVNNVLVSTLDNAFNIGKDSKDLKVGTIENVFINNLKDGQFISSKALIDNKLNIFGGVADSVEKLYINSEAISLEGKYFNYSCEPKVGENTLEVKALGKDDKEIYKKDYKFTYDNVSPELTINEPKLVENEYNYLKEKTLTFKGTAKDTNLLAVQIVNAAGKVLSQPQVKEDGSFEATINLTNDLDTITVLAADKAINITKKSYIITTKEKVQEPFAIKFSNLSAFQVVPATDTRNDIYTVKGTVNKKVVELKIAGENVTVNDDLTFSKDIKLVQGSNRITIYAKAETGEVYESLSRVMFDSKLPNIKLNNVNIRKDGNIYTNNDSITIKGEASDNLYGFTLKINGDIIFNYNRYPSQDPSVLKKDFEKTINLSGEQTKVKIELTDFFGNTNVEDLNVILDKVVPNKPTIKLNPETVTNREVIATIASDETKLDSIEYSFDGKNYFKYTEPLKVAASTDIHARAIDYAGNVSEEAISKVEIDTVAPEIKISGVEDGGIYKAKVTPIVTTDDKDATIEMKLNGQKYDGSAIDVANKYKLEITVKDKAENVSTKTVNFEVKQLIVVNTNGQDAEAKIDGIKSVYENILIEAQDATNSKVIINSESLSKDNKNLILNSKNVGVVLPISIINDQNIKATTLEVKEVTDLKDANKGFKFLGKVYNFDLTANMKDGSTKNIKTFGDTPVRLSFKLTPEEAKNLDVSKLNAFYYDESNKTWVALNNGNFDKDTLIYSFDVVHFSKYTIGVKESTSNGGNGTSNGNVAGASTANTSNSGNIIKTGSPVATKVIVVTGLGLMAIGTLAVVYGKRKRVK</sequence>
<evidence type="ECO:0000256" key="12">
    <source>
        <dbReference type="SAM" id="Phobius"/>
    </source>
</evidence>
<keyword evidence="3" id="KW-0964">Secreted</keyword>
<dbReference type="InterPro" id="IPR023827">
    <property type="entry name" value="Peptidase_S8_Asp-AS"/>
</dbReference>
<dbReference type="GO" id="GO:0004252">
    <property type="term" value="F:serine-type endopeptidase activity"/>
    <property type="evidence" value="ECO:0007669"/>
    <property type="project" value="UniProtKB-UniRule"/>
</dbReference>
<dbReference type="Pfam" id="PF09136">
    <property type="entry name" value="Glucodextran_B"/>
    <property type="match status" value="2"/>
</dbReference>
<dbReference type="PROSITE" id="PS00137">
    <property type="entry name" value="SUBTILASE_HIS"/>
    <property type="match status" value="1"/>
</dbReference>
<dbReference type="GO" id="GO:0006508">
    <property type="term" value="P:proteolysis"/>
    <property type="evidence" value="ECO:0007669"/>
    <property type="project" value="UniProtKB-KW"/>
</dbReference>
<dbReference type="Pfam" id="PF06280">
    <property type="entry name" value="fn3_5"/>
    <property type="match status" value="1"/>
</dbReference>
<dbReference type="SUPFAM" id="SSF52743">
    <property type="entry name" value="Subtilisin-like"/>
    <property type="match status" value="1"/>
</dbReference>
<evidence type="ECO:0000256" key="9">
    <source>
        <dbReference type="PIRSR" id="PIRSR615500-1"/>
    </source>
</evidence>
<keyword evidence="12" id="KW-0812">Transmembrane</keyword>
<name>A0A1M6GUY0_9CLOT</name>
<accession>A0A1M6GUY0</accession>
<feature type="signal peptide" evidence="13">
    <location>
        <begin position="1"/>
        <end position="25"/>
    </location>
</feature>
<feature type="transmembrane region" description="Helical" evidence="12">
    <location>
        <begin position="1796"/>
        <end position="1815"/>
    </location>
</feature>
<dbReference type="Gene3D" id="3.40.50.200">
    <property type="entry name" value="Peptidase S8/S53 domain"/>
    <property type="match status" value="1"/>
</dbReference>
<dbReference type="EMBL" id="FQZB01000006">
    <property type="protein sequence ID" value="SHJ13773.1"/>
    <property type="molecule type" value="Genomic_DNA"/>
</dbReference>
<dbReference type="Pfam" id="PF00082">
    <property type="entry name" value="Peptidase_S8"/>
    <property type="match status" value="1"/>
</dbReference>
<evidence type="ECO:0000313" key="18">
    <source>
        <dbReference type="Proteomes" id="UP000184310"/>
    </source>
</evidence>
<feature type="chain" id="PRO_5012522626" evidence="13">
    <location>
        <begin position="26"/>
        <end position="1821"/>
    </location>
</feature>
<gene>
    <name evidence="17" type="ORF">SAMN02745163_01396</name>
</gene>
<dbReference type="Gene3D" id="3.50.30.30">
    <property type="match status" value="1"/>
</dbReference>
<dbReference type="InterPro" id="IPR050131">
    <property type="entry name" value="Peptidase_S8_subtilisin-like"/>
</dbReference>
<evidence type="ECO:0000259" key="14">
    <source>
        <dbReference type="Pfam" id="PF00082"/>
    </source>
</evidence>
<evidence type="ECO:0000256" key="1">
    <source>
        <dbReference type="ARBA" id="ARBA00011073"/>
    </source>
</evidence>
<evidence type="ECO:0000256" key="7">
    <source>
        <dbReference type="ARBA" id="ARBA00022801"/>
    </source>
</evidence>
<dbReference type="Gene3D" id="2.60.40.1710">
    <property type="entry name" value="Subtilisin-like superfamily"/>
    <property type="match status" value="1"/>
</dbReference>
<evidence type="ECO:0000256" key="10">
    <source>
        <dbReference type="PROSITE-ProRule" id="PRU01240"/>
    </source>
</evidence>
<dbReference type="InterPro" id="IPR022398">
    <property type="entry name" value="Peptidase_S8_His-AS"/>
</dbReference>
<evidence type="ECO:0000256" key="11">
    <source>
        <dbReference type="RuleBase" id="RU003355"/>
    </source>
</evidence>
<evidence type="ECO:0000259" key="15">
    <source>
        <dbReference type="Pfam" id="PF02225"/>
    </source>
</evidence>
<keyword evidence="18" id="KW-1185">Reference proteome</keyword>
<dbReference type="PROSITE" id="PS51892">
    <property type="entry name" value="SUBTILASE"/>
    <property type="match status" value="1"/>
</dbReference>
<dbReference type="InterPro" id="IPR003137">
    <property type="entry name" value="PA_domain"/>
</dbReference>
<evidence type="ECO:0000256" key="8">
    <source>
        <dbReference type="ARBA" id="ARBA00022825"/>
    </source>
</evidence>
<dbReference type="SUPFAM" id="SSF52025">
    <property type="entry name" value="PA domain"/>
    <property type="match status" value="1"/>
</dbReference>
<protein>
    <submittedName>
        <fullName evidence="17">Lactocepin</fullName>
    </submittedName>
</protein>
<feature type="active site" description="Charge relay system" evidence="9 10">
    <location>
        <position position="594"/>
    </location>
</feature>
<dbReference type="GO" id="GO:0016020">
    <property type="term" value="C:membrane"/>
    <property type="evidence" value="ECO:0007669"/>
    <property type="project" value="InterPro"/>
</dbReference>
<feature type="active site" description="Charge relay system" evidence="9 10">
    <location>
        <position position="195"/>
    </location>
</feature>
<dbReference type="PANTHER" id="PTHR43806:SF11">
    <property type="entry name" value="CEREVISIN-RELATED"/>
    <property type="match status" value="1"/>
</dbReference>
<reference evidence="17 18" key="1">
    <citation type="submission" date="2016-11" db="EMBL/GenBank/DDBJ databases">
        <authorList>
            <person name="Jaros S."/>
            <person name="Januszkiewicz K."/>
            <person name="Wedrychowicz H."/>
        </authorList>
    </citation>
    <scope>NUCLEOTIDE SEQUENCE [LARGE SCALE GENOMIC DNA]</scope>
    <source>
        <strain evidence="17 18">DSM 21758</strain>
    </source>
</reference>
<dbReference type="PANTHER" id="PTHR43806">
    <property type="entry name" value="PEPTIDASE S8"/>
    <property type="match status" value="1"/>
</dbReference>
<proteinExistence type="inferred from homology"/>
<dbReference type="Proteomes" id="UP000184310">
    <property type="component" value="Unassembled WGS sequence"/>
</dbReference>
<dbReference type="InterPro" id="IPR036852">
    <property type="entry name" value="Peptidase_S8/S53_dom_sf"/>
</dbReference>
<evidence type="ECO:0000256" key="4">
    <source>
        <dbReference type="ARBA" id="ARBA00022670"/>
    </source>
</evidence>